<feature type="compositionally biased region" description="Basic and acidic residues" evidence="2">
    <location>
        <begin position="113"/>
        <end position="124"/>
    </location>
</feature>
<keyword evidence="5" id="KW-1185">Reference proteome</keyword>
<feature type="region of interest" description="Disordered" evidence="2">
    <location>
        <begin position="549"/>
        <end position="729"/>
    </location>
</feature>
<evidence type="ECO:0000256" key="1">
    <source>
        <dbReference type="SAM" id="Coils"/>
    </source>
</evidence>
<evidence type="ECO:0000313" key="4">
    <source>
        <dbReference type="EMBL" id="KAK6750251.1"/>
    </source>
</evidence>
<feature type="compositionally biased region" description="Basic and acidic residues" evidence="2">
    <location>
        <begin position="569"/>
        <end position="689"/>
    </location>
</feature>
<evidence type="ECO:0000313" key="5">
    <source>
        <dbReference type="Proteomes" id="UP001303046"/>
    </source>
</evidence>
<feature type="compositionally biased region" description="Basic residues" evidence="2">
    <location>
        <begin position="146"/>
        <end position="158"/>
    </location>
</feature>
<evidence type="ECO:0000256" key="2">
    <source>
        <dbReference type="SAM" id="MobiDB-lite"/>
    </source>
</evidence>
<dbReference type="PANTHER" id="PTHR38630">
    <property type="entry name" value="PROTEIN CBG12780"/>
    <property type="match status" value="1"/>
</dbReference>
<keyword evidence="1" id="KW-0175">Coiled coil</keyword>
<dbReference type="InterPro" id="IPR056676">
    <property type="entry name" value="DUF7774"/>
</dbReference>
<feature type="region of interest" description="Disordered" evidence="2">
    <location>
        <begin position="108"/>
        <end position="162"/>
    </location>
</feature>
<reference evidence="4 5" key="1">
    <citation type="submission" date="2023-08" db="EMBL/GenBank/DDBJ databases">
        <title>A Necator americanus chromosomal reference genome.</title>
        <authorList>
            <person name="Ilik V."/>
            <person name="Petrzelkova K.J."/>
            <person name="Pardy F."/>
            <person name="Fuh T."/>
            <person name="Niatou-Singa F.S."/>
            <person name="Gouil Q."/>
            <person name="Baker L."/>
            <person name="Ritchie M.E."/>
            <person name="Jex A.R."/>
            <person name="Gazzola D."/>
            <person name="Li H."/>
            <person name="Toshio Fujiwara R."/>
            <person name="Zhan B."/>
            <person name="Aroian R.V."/>
            <person name="Pafco B."/>
            <person name="Schwarz E.M."/>
        </authorList>
    </citation>
    <scope>NUCLEOTIDE SEQUENCE [LARGE SCALE GENOMIC DNA]</scope>
    <source>
        <strain evidence="4 5">Aroian</strain>
        <tissue evidence="4">Whole animal</tissue>
    </source>
</reference>
<feature type="region of interest" description="Disordered" evidence="2">
    <location>
        <begin position="74"/>
        <end position="93"/>
    </location>
</feature>
<name>A0ABR1DLD4_NECAM</name>
<feature type="compositionally biased region" description="Polar residues" evidence="2">
    <location>
        <begin position="81"/>
        <end position="93"/>
    </location>
</feature>
<feature type="coiled-coil region" evidence="1">
    <location>
        <begin position="316"/>
        <end position="350"/>
    </location>
</feature>
<proteinExistence type="predicted"/>
<dbReference type="Pfam" id="PF24983">
    <property type="entry name" value="DUF7774"/>
    <property type="match status" value="1"/>
</dbReference>
<feature type="compositionally biased region" description="Basic and acidic residues" evidence="2">
    <location>
        <begin position="708"/>
        <end position="718"/>
    </location>
</feature>
<feature type="region of interest" description="Disordered" evidence="2">
    <location>
        <begin position="499"/>
        <end position="525"/>
    </location>
</feature>
<comment type="caution">
    <text evidence="4">The sequence shown here is derived from an EMBL/GenBank/DDBJ whole genome shotgun (WGS) entry which is preliminary data.</text>
</comment>
<protein>
    <recommendedName>
        <fullName evidence="3">DUF7774 domain-containing protein</fullName>
    </recommendedName>
</protein>
<feature type="compositionally biased region" description="Basic residues" evidence="2">
    <location>
        <begin position="719"/>
        <end position="729"/>
    </location>
</feature>
<evidence type="ECO:0000259" key="3">
    <source>
        <dbReference type="Pfam" id="PF24983"/>
    </source>
</evidence>
<organism evidence="4 5">
    <name type="scientific">Necator americanus</name>
    <name type="common">Human hookworm</name>
    <dbReference type="NCBI Taxonomy" id="51031"/>
    <lineage>
        <taxon>Eukaryota</taxon>
        <taxon>Metazoa</taxon>
        <taxon>Ecdysozoa</taxon>
        <taxon>Nematoda</taxon>
        <taxon>Chromadorea</taxon>
        <taxon>Rhabditida</taxon>
        <taxon>Rhabditina</taxon>
        <taxon>Rhabditomorpha</taxon>
        <taxon>Strongyloidea</taxon>
        <taxon>Ancylostomatidae</taxon>
        <taxon>Bunostominae</taxon>
        <taxon>Necator</taxon>
    </lineage>
</organism>
<dbReference type="PANTHER" id="PTHR38630:SF1">
    <property type="entry name" value="DEK_C DOMAIN-CONTAINING PROTEIN-RELATED"/>
    <property type="match status" value="1"/>
</dbReference>
<gene>
    <name evidence="4" type="primary">Necator_chrIV.g15613</name>
    <name evidence="4" type="ORF">RB195_002318</name>
</gene>
<dbReference type="Proteomes" id="UP001303046">
    <property type="component" value="Unassembled WGS sequence"/>
</dbReference>
<dbReference type="EMBL" id="JAVFWL010000004">
    <property type="protein sequence ID" value="KAK6750251.1"/>
    <property type="molecule type" value="Genomic_DNA"/>
</dbReference>
<feature type="domain" description="DUF7774" evidence="3">
    <location>
        <begin position="387"/>
        <end position="481"/>
    </location>
</feature>
<feature type="compositionally biased region" description="Basic and acidic residues" evidence="2">
    <location>
        <begin position="505"/>
        <end position="522"/>
    </location>
</feature>
<accession>A0ABR1DLD4</accession>
<sequence>MCDDRLLFRDYGDGSHIIRLRKKFPLLAWISSRRPREFLTNALCAAARKVIPNESIRRVQLNVLRDRCSYAVSGTVEPERPTNSLKMDQEGNQNKRLREMFRLFQRAKKQKEKVHERGSEEEQKSAQIRQPPSPSKQAQPSVRSPMRAHRTGKIRRKNPYMLKKLGNADEAISVDEEDNVDGGSASERKRKLLRKKYGIQTKDEEFFQRASRDDIEEFENVAVALRPAHTKMRKAKLRWKTAESPTSLEKTQKDMLLSERAPESAVGTSWDELTLAEKAELDQIDPTQLSFDEDKPLNTKYAEKYAKLKEKPQEKVEQLLKEIYSLLLRIDELEQAQSKYIATIKKLTSRIAMRDKKLSEEKVAAGSTSQSSAEKEKVVCDEEKMSPQLETVALRGLDIMKRNQLLEQTVNEREAQVLANFFESEESKPNKMVIMLIDKALTYGIEVVLMRPDLFEDYVDNELRLFLIDGTKAKHTLLDCMLLHPEYVPVTWGGNVLAKRHQERQRKAETPKKEPEKSKATEENAVIRTTRSIIGYLLDASKCIKPTTETVQKSMPVSPEKSIRPKASSSEEEKSVYIMERRFDVKAKTKPEPEAQRKTEKTEPKSSKERCKPSSKSPQERIKPAPKTEAEKRTEKVEPKSEAEKRIDKQELKSEAEKRLGKPEQERGSDERIKDKELDETRSFAQERWKYRKHVQKTPKDTAWVQKSGDRRIRDRAKAKVRQRQTKKN</sequence>